<dbReference type="AlphaFoldDB" id="A0A2W5KE28"/>
<dbReference type="InterPro" id="IPR002295">
    <property type="entry name" value="N4/N6-MTase_EcoPI_Mod-like"/>
</dbReference>
<evidence type="ECO:0000313" key="9">
    <source>
        <dbReference type="EMBL" id="PZQ13964.1"/>
    </source>
</evidence>
<comment type="similarity">
    <text evidence="1">Belongs to the N(4)/N(6)-methyltransferase family.</text>
</comment>
<evidence type="ECO:0000256" key="3">
    <source>
        <dbReference type="ARBA" id="ARBA00022603"/>
    </source>
</evidence>
<keyword evidence="4 9" id="KW-0808">Transferase</keyword>
<proteinExistence type="inferred from homology"/>
<dbReference type="GO" id="GO:0009007">
    <property type="term" value="F:site-specific DNA-methyltransferase (adenine-specific) activity"/>
    <property type="evidence" value="ECO:0007669"/>
    <property type="project" value="UniProtKB-EC"/>
</dbReference>
<evidence type="ECO:0000256" key="1">
    <source>
        <dbReference type="ARBA" id="ARBA00006594"/>
    </source>
</evidence>
<dbReference type="GO" id="GO:0008170">
    <property type="term" value="F:N-methyltransferase activity"/>
    <property type="evidence" value="ECO:0007669"/>
    <property type="project" value="InterPro"/>
</dbReference>
<comment type="caution">
    <text evidence="9">The sequence shown here is derived from an EMBL/GenBank/DDBJ whole genome shotgun (WGS) entry which is preliminary data.</text>
</comment>
<keyword evidence="3 9" id="KW-0489">Methyltransferase</keyword>
<evidence type="ECO:0000259" key="8">
    <source>
        <dbReference type="Pfam" id="PF01555"/>
    </source>
</evidence>
<feature type="region of interest" description="Disordered" evidence="7">
    <location>
        <begin position="218"/>
        <end position="240"/>
    </location>
</feature>
<dbReference type="SUPFAM" id="SSF53335">
    <property type="entry name" value="S-adenosyl-L-methionine-dependent methyltransferases"/>
    <property type="match status" value="1"/>
</dbReference>
<dbReference type="PRINTS" id="PR00506">
    <property type="entry name" value="D21N6MTFRASE"/>
</dbReference>
<name>A0A2W5KE28_9GAMM</name>
<feature type="compositionally biased region" description="Basic and acidic residues" evidence="7">
    <location>
        <begin position="219"/>
        <end position="228"/>
    </location>
</feature>
<keyword evidence="5" id="KW-0949">S-adenosyl-L-methionine</keyword>
<comment type="catalytic activity">
    <reaction evidence="6">
        <text>a 2'-deoxyadenosine in DNA + S-adenosyl-L-methionine = an N(6)-methyl-2'-deoxyadenosine in DNA + S-adenosyl-L-homocysteine + H(+)</text>
        <dbReference type="Rhea" id="RHEA:15197"/>
        <dbReference type="Rhea" id="RHEA-COMP:12418"/>
        <dbReference type="Rhea" id="RHEA-COMP:12419"/>
        <dbReference type="ChEBI" id="CHEBI:15378"/>
        <dbReference type="ChEBI" id="CHEBI:57856"/>
        <dbReference type="ChEBI" id="CHEBI:59789"/>
        <dbReference type="ChEBI" id="CHEBI:90615"/>
        <dbReference type="ChEBI" id="CHEBI:90616"/>
        <dbReference type="EC" id="2.1.1.72"/>
    </reaction>
</comment>
<gene>
    <name evidence="9" type="ORF">DI564_10355</name>
</gene>
<dbReference type="GO" id="GO:0003677">
    <property type="term" value="F:DNA binding"/>
    <property type="evidence" value="ECO:0007669"/>
    <property type="project" value="InterPro"/>
</dbReference>
<dbReference type="PROSITE" id="PS00092">
    <property type="entry name" value="N6_MTASE"/>
    <property type="match status" value="1"/>
</dbReference>
<dbReference type="EC" id="2.1.1.72" evidence="2"/>
<evidence type="ECO:0000256" key="4">
    <source>
        <dbReference type="ARBA" id="ARBA00022679"/>
    </source>
</evidence>
<dbReference type="EMBL" id="QFPO01000008">
    <property type="protein sequence ID" value="PZQ13964.1"/>
    <property type="molecule type" value="Genomic_DNA"/>
</dbReference>
<evidence type="ECO:0000256" key="7">
    <source>
        <dbReference type="SAM" id="MobiDB-lite"/>
    </source>
</evidence>
<feature type="domain" description="DNA methylase N-4/N-6" evidence="8">
    <location>
        <begin position="100"/>
        <end position="479"/>
    </location>
</feature>
<dbReference type="Proteomes" id="UP000249046">
    <property type="component" value="Unassembled WGS sequence"/>
</dbReference>
<dbReference type="InterPro" id="IPR002941">
    <property type="entry name" value="DNA_methylase_N4/N6"/>
</dbReference>
<dbReference type="InterPro" id="IPR029063">
    <property type="entry name" value="SAM-dependent_MTases_sf"/>
</dbReference>
<evidence type="ECO:0000256" key="2">
    <source>
        <dbReference type="ARBA" id="ARBA00011900"/>
    </source>
</evidence>
<dbReference type="Gene3D" id="3.40.50.150">
    <property type="entry name" value="Vaccinia Virus protein VP39"/>
    <property type="match status" value="1"/>
</dbReference>
<accession>A0A2W5KE28</accession>
<dbReference type="GO" id="GO:0032259">
    <property type="term" value="P:methylation"/>
    <property type="evidence" value="ECO:0007669"/>
    <property type="project" value="UniProtKB-KW"/>
</dbReference>
<evidence type="ECO:0000313" key="10">
    <source>
        <dbReference type="Proteomes" id="UP000249046"/>
    </source>
</evidence>
<protein>
    <recommendedName>
        <fullName evidence="2">site-specific DNA-methyltransferase (adenine-specific)</fullName>
        <ecNumber evidence="2">2.1.1.72</ecNumber>
    </recommendedName>
</protein>
<evidence type="ECO:0000256" key="5">
    <source>
        <dbReference type="ARBA" id="ARBA00022691"/>
    </source>
</evidence>
<sequence length="651" mass="73433">MTEAEKPTDLLTRLGQLGAPELRRLLVEHLTKRKLGLTWERNAIEHDEALNADIVLPRLVPELSHKPSNAGEKFVHRNLIIEGDNFDALRLLKATHAGRVRVIYIDPPYNTGNKDWVYNDRYVGKADRWRHSQWLEFLYRRLLLARELLAPDGVILVSINDENRSRLELLMDEVFPGRRLGSLVWRTKDTGNDLSQRFSHVHEHVLVYANPGFKFNGRPTDRKKFRNPDDDERGEWSPQPLTANKTFLERPNTYYPIQNPDTGYWYPCDPDSTWRFASEKEIRRRFDNDEEAVAAAIEGLRSDTIEQLIEKKLIYFPPCNPEDVMRFDTRADLLAAIREGRGPALPKKKTPLLREDLPDLDFWIGKPIAAGRPSRKEHWTARPEEERLAPLSSWIAGINEEINDDDEYIEAVITLRSTRGGVATEEVKSALGGKAFPYPKPLSLLKGLLEQATHRDDTVLDFFAGSGTTAHALLQLNAEDGGQRRFILCSSTEATDKEPNKNICRDVCAARMRRIITGYNGSPGFTVEQGGEFAYLMLNKLAEVDLPFEAKASNAAALLSLRLAHAVWEFNEGLVQHIARADDYDILLCTEVTAGAVDELAAWPKAHGVQRLSVYCDRPIALQEALEARGVDASCHGLVEALLSGQAGGRV</sequence>
<reference evidence="9 10" key="1">
    <citation type="submission" date="2017-08" db="EMBL/GenBank/DDBJ databases">
        <title>Infants hospitalized years apart are colonized by the same room-sourced microbial strains.</title>
        <authorList>
            <person name="Brooks B."/>
            <person name="Olm M.R."/>
            <person name="Firek B.A."/>
            <person name="Baker R."/>
            <person name="Thomas B.C."/>
            <person name="Morowitz M.J."/>
            <person name="Banfield J.F."/>
        </authorList>
    </citation>
    <scope>NUCLEOTIDE SEQUENCE [LARGE SCALE GENOMIC DNA]</scope>
    <source>
        <strain evidence="9">S2_005_003_R2_42</strain>
    </source>
</reference>
<dbReference type="InterPro" id="IPR002052">
    <property type="entry name" value="DNA_methylase_N6_adenine_CS"/>
</dbReference>
<organism evidence="9 10">
    <name type="scientific">Rhodanobacter denitrificans</name>
    <dbReference type="NCBI Taxonomy" id="666685"/>
    <lineage>
        <taxon>Bacteria</taxon>
        <taxon>Pseudomonadati</taxon>
        <taxon>Pseudomonadota</taxon>
        <taxon>Gammaproteobacteria</taxon>
        <taxon>Lysobacterales</taxon>
        <taxon>Rhodanobacteraceae</taxon>
        <taxon>Rhodanobacter</taxon>
    </lineage>
</organism>
<dbReference type="Pfam" id="PF01555">
    <property type="entry name" value="N6_N4_Mtase"/>
    <property type="match status" value="1"/>
</dbReference>
<evidence type="ECO:0000256" key="6">
    <source>
        <dbReference type="ARBA" id="ARBA00047942"/>
    </source>
</evidence>